<keyword evidence="3" id="KW-0808">Transferase</keyword>
<dbReference type="PANTHER" id="PTHR43179">
    <property type="entry name" value="RHAMNOSYLTRANSFERASE WBBL"/>
    <property type="match status" value="1"/>
</dbReference>
<dbReference type="RefSeq" id="WP_095511916.1">
    <property type="nucleotide sequence ID" value="NZ_MQWD01000001.1"/>
</dbReference>
<dbReference type="Proteomes" id="UP000216339">
    <property type="component" value="Unassembled WGS sequence"/>
</dbReference>
<evidence type="ECO:0000313" key="5">
    <source>
        <dbReference type="EMBL" id="PAP78233.1"/>
    </source>
</evidence>
<dbReference type="AlphaFoldDB" id="A0A271J464"/>
<dbReference type="InterPro" id="IPR001173">
    <property type="entry name" value="Glyco_trans_2-like"/>
</dbReference>
<organism evidence="5 6">
    <name type="scientific">Rubrivirga marina</name>
    <dbReference type="NCBI Taxonomy" id="1196024"/>
    <lineage>
        <taxon>Bacteria</taxon>
        <taxon>Pseudomonadati</taxon>
        <taxon>Rhodothermota</taxon>
        <taxon>Rhodothermia</taxon>
        <taxon>Rhodothermales</taxon>
        <taxon>Rubricoccaceae</taxon>
        <taxon>Rubrivirga</taxon>
    </lineage>
</organism>
<reference evidence="5 6" key="1">
    <citation type="submission" date="2016-11" db="EMBL/GenBank/DDBJ databases">
        <title>Study of marine rhodopsin-containing bacteria.</title>
        <authorList>
            <person name="Yoshizawa S."/>
            <person name="Kumagai Y."/>
            <person name="Kogure K."/>
        </authorList>
    </citation>
    <scope>NUCLEOTIDE SEQUENCE [LARGE SCALE GENOMIC DNA]</scope>
    <source>
        <strain evidence="5 6">SAORIC-28</strain>
    </source>
</reference>
<proteinExistence type="inferred from homology"/>
<comment type="similarity">
    <text evidence="1">Belongs to the glycosyltransferase 2 family.</text>
</comment>
<dbReference type="InterPro" id="IPR029044">
    <property type="entry name" value="Nucleotide-diphossugar_trans"/>
</dbReference>
<comment type="caution">
    <text evidence="5">The sequence shown here is derived from an EMBL/GenBank/DDBJ whole genome shotgun (WGS) entry which is preliminary data.</text>
</comment>
<evidence type="ECO:0000313" key="6">
    <source>
        <dbReference type="Proteomes" id="UP000216339"/>
    </source>
</evidence>
<name>A0A271J464_9BACT</name>
<dbReference type="EMBL" id="MQWD01000001">
    <property type="protein sequence ID" value="PAP78233.1"/>
    <property type="molecule type" value="Genomic_DNA"/>
</dbReference>
<feature type="domain" description="Glycosyltransferase 2-like" evidence="4">
    <location>
        <begin position="5"/>
        <end position="170"/>
    </location>
</feature>
<evidence type="ECO:0000256" key="2">
    <source>
        <dbReference type="ARBA" id="ARBA00022676"/>
    </source>
</evidence>
<dbReference type="PANTHER" id="PTHR43179:SF12">
    <property type="entry name" value="GALACTOFURANOSYLTRANSFERASE GLFT2"/>
    <property type="match status" value="1"/>
</dbReference>
<dbReference type="SUPFAM" id="SSF53448">
    <property type="entry name" value="Nucleotide-diphospho-sugar transferases"/>
    <property type="match status" value="1"/>
</dbReference>
<accession>A0A271J464</accession>
<keyword evidence="2" id="KW-0328">Glycosyltransferase</keyword>
<protein>
    <recommendedName>
        <fullName evidence="4">Glycosyltransferase 2-like domain-containing protein</fullName>
    </recommendedName>
</protein>
<dbReference type="Gene3D" id="3.90.550.10">
    <property type="entry name" value="Spore Coat Polysaccharide Biosynthesis Protein SpsA, Chain A"/>
    <property type="match status" value="1"/>
</dbReference>
<dbReference type="GO" id="GO:0016757">
    <property type="term" value="F:glycosyltransferase activity"/>
    <property type="evidence" value="ECO:0007669"/>
    <property type="project" value="UniProtKB-KW"/>
</dbReference>
<evidence type="ECO:0000256" key="1">
    <source>
        <dbReference type="ARBA" id="ARBA00006739"/>
    </source>
</evidence>
<sequence length="303" mass="32281">MTIAVAICTRDRAPILMETLAHLRARLGESPEGVEVLLVDNGSTDATPEVAERVADWPAFRAVEEERPGLSHARNRARHATEADWVVYLDDDAFVWDTWLDALCEAVAQPGVVLVGGPIAPRFEAEPPPWFDPDSVRRTFGPEGPLSDAAAREGFSGGNLAVRRAALDAVGGFDPGLGMIAGRLGLGEETELANRLVERYGNATWHAPRMGIDHLEPAWKQRPGYVARRAFVNGRQAWRYVGGGRGRKAGFSALKAAKQVATGLARLPLAVVRPRALHGALRGLATGAGALVGVGAALRGGGR</sequence>
<dbReference type="CDD" id="cd00761">
    <property type="entry name" value="Glyco_tranf_GTA_type"/>
    <property type="match status" value="1"/>
</dbReference>
<evidence type="ECO:0000256" key="3">
    <source>
        <dbReference type="ARBA" id="ARBA00022679"/>
    </source>
</evidence>
<evidence type="ECO:0000259" key="4">
    <source>
        <dbReference type="Pfam" id="PF00535"/>
    </source>
</evidence>
<dbReference type="OrthoDB" id="786280at2"/>
<gene>
    <name evidence="5" type="ORF">BSZ37_18270</name>
</gene>
<dbReference type="Pfam" id="PF00535">
    <property type="entry name" value="Glycos_transf_2"/>
    <property type="match status" value="1"/>
</dbReference>
<keyword evidence="6" id="KW-1185">Reference proteome</keyword>